<feature type="transmembrane region" description="Helical" evidence="1">
    <location>
        <begin position="191"/>
        <end position="218"/>
    </location>
</feature>
<reference evidence="2 3" key="1">
    <citation type="journal article" date="2024" name="IMA Fungus">
        <title>Apiospora arundinis, a panoply of carbohydrate-active enzymes and secondary metabolites.</title>
        <authorList>
            <person name="Sorensen T."/>
            <person name="Petersen C."/>
            <person name="Muurmann A.T."/>
            <person name="Christiansen J.V."/>
            <person name="Brundto M.L."/>
            <person name="Overgaard C.K."/>
            <person name="Boysen A.T."/>
            <person name="Wollenberg R.D."/>
            <person name="Larsen T.O."/>
            <person name="Sorensen J.L."/>
            <person name="Nielsen K.L."/>
            <person name="Sondergaard T.E."/>
        </authorList>
    </citation>
    <scope>NUCLEOTIDE SEQUENCE [LARGE SCALE GENOMIC DNA]</scope>
    <source>
        <strain evidence="2 3">AAU 773</strain>
    </source>
</reference>
<dbReference type="Proteomes" id="UP001390339">
    <property type="component" value="Unassembled WGS sequence"/>
</dbReference>
<feature type="transmembrane region" description="Helical" evidence="1">
    <location>
        <begin position="112"/>
        <end position="134"/>
    </location>
</feature>
<feature type="transmembrane region" description="Helical" evidence="1">
    <location>
        <begin position="78"/>
        <end position="100"/>
    </location>
</feature>
<organism evidence="2 3">
    <name type="scientific">Apiospora arundinis</name>
    <dbReference type="NCBI Taxonomy" id="335852"/>
    <lineage>
        <taxon>Eukaryota</taxon>
        <taxon>Fungi</taxon>
        <taxon>Dikarya</taxon>
        <taxon>Ascomycota</taxon>
        <taxon>Pezizomycotina</taxon>
        <taxon>Sordariomycetes</taxon>
        <taxon>Xylariomycetidae</taxon>
        <taxon>Amphisphaeriales</taxon>
        <taxon>Apiosporaceae</taxon>
        <taxon>Apiospora</taxon>
    </lineage>
</organism>
<feature type="transmembrane region" description="Helical" evidence="1">
    <location>
        <begin position="154"/>
        <end position="179"/>
    </location>
</feature>
<accession>A0ABR2I7V6</accession>
<keyword evidence="1" id="KW-0472">Membrane</keyword>
<comment type="caution">
    <text evidence="2">The sequence shown here is derived from an EMBL/GenBank/DDBJ whole genome shotgun (WGS) entry which is preliminary data.</text>
</comment>
<evidence type="ECO:0000313" key="3">
    <source>
        <dbReference type="Proteomes" id="UP001390339"/>
    </source>
</evidence>
<dbReference type="EMBL" id="JAPCWZ010000006">
    <property type="protein sequence ID" value="KAK8859134.1"/>
    <property type="molecule type" value="Genomic_DNA"/>
</dbReference>
<keyword evidence="1" id="KW-0812">Transmembrane</keyword>
<gene>
    <name evidence="2" type="ORF">PGQ11_009868</name>
</gene>
<name>A0ABR2I7V6_9PEZI</name>
<evidence type="ECO:0000256" key="1">
    <source>
        <dbReference type="SAM" id="Phobius"/>
    </source>
</evidence>
<proteinExistence type="predicted"/>
<protein>
    <submittedName>
        <fullName evidence="2">FAD/NAD(P)-binding domain-containing protein</fullName>
    </submittedName>
</protein>
<keyword evidence="1" id="KW-1133">Transmembrane helix</keyword>
<feature type="transmembrane region" description="Helical" evidence="1">
    <location>
        <begin position="7"/>
        <end position="26"/>
    </location>
</feature>
<feature type="transmembrane region" description="Helical" evidence="1">
    <location>
        <begin position="315"/>
        <end position="340"/>
    </location>
</feature>
<evidence type="ECO:0000313" key="2">
    <source>
        <dbReference type="EMBL" id="KAK8859134.1"/>
    </source>
</evidence>
<keyword evidence="3" id="KW-1185">Reference proteome</keyword>
<sequence>MPFLWRLIFPLFFLAAIALVWAPFILSGGLDTINDAIAQGRYPGGEKGVTSFTGVPAIDDALMSLVAFNLPVVNADFLVGRIFMAQFLANVSVMSFILLVEAQRGSKQARLPWSYLSWGLFSQLATSALAMPLYCFSQTLRGRDSQGPRLARLWLPLESSIAALPSHIIGFIVPALMMFDPLRQGPYAKSLWTLAFSLFPITVTVSYQVLSLVARLLGKTQAPRTVPHSEVGRTSLHVGYALTGTLAATAHVYTVALTITHPDSLLHGLLSLGYSSPLIQEKILTFLKFDYLITFGALLAFGLGELRTLHYGGSLKLAILLILGVIMLGPGGTIAIVWSIREDGLRKMKSKSR</sequence>
<feature type="transmembrane region" description="Helical" evidence="1">
    <location>
        <begin position="283"/>
        <end position="303"/>
    </location>
</feature>